<evidence type="ECO:0000313" key="3">
    <source>
        <dbReference type="Proteomes" id="UP000192906"/>
    </source>
</evidence>
<feature type="transmembrane region" description="Helical" evidence="1">
    <location>
        <begin position="444"/>
        <end position="464"/>
    </location>
</feature>
<keyword evidence="1" id="KW-0812">Transmembrane</keyword>
<keyword evidence="3" id="KW-1185">Reference proteome</keyword>
<dbReference type="Proteomes" id="UP000192906">
    <property type="component" value="Unassembled WGS sequence"/>
</dbReference>
<proteinExistence type="predicted"/>
<protein>
    <submittedName>
        <fullName evidence="2">Uncharacterized protein</fullName>
    </submittedName>
</protein>
<evidence type="ECO:0000313" key="2">
    <source>
        <dbReference type="EMBL" id="SMF05661.1"/>
    </source>
</evidence>
<sequence length="482" mass="53697">MKVTGSLILGFLFILLTAISGMCASVDELFDQAVADSKVINYEKISRNLIGISSPNAKNTPAILSWKEINGQPYVLVCTWTGNTVIDTLHWTEGMSYELVNTTFIWVTAVPQLKNFFHDNGFWPETHSERVLRLEQLLGLKPNSGETVLVEFWVKPEDLLRPSADPNPSDHEAQLEYPWKKSRMLTLDSNQKVEDGDSGQLTYQGWFENNNSTTTYPWTRLGYTYDWADDRFNHAHHGLSEFILSGWSAGAHSSIVIEKIIKTEDLDTYLTKPSESIGQIYSKSPDVVISSSSSSILDISELRTSFQIKEQLSSVCPVKSFTAVRYGSDATVSFSYTVDISDSISKPVSRLTLLKLTDSTNITFTYSDQGENSDGTWYLSDLAGNVLSSTDLISSRQIYTVNFSILDNGKYDTNTQIGIIADPQVLGVTNGGNSGCVQNPDQTIALDMMLIVTAITLSILRIWIQRRSKPYTKQSSNTPFKS</sequence>
<organism evidence="2 3">
    <name type="scientific">Desulfovibrio gilichinskyi</name>
    <dbReference type="NCBI Taxonomy" id="1519643"/>
    <lineage>
        <taxon>Bacteria</taxon>
        <taxon>Pseudomonadati</taxon>
        <taxon>Thermodesulfobacteriota</taxon>
        <taxon>Desulfovibrionia</taxon>
        <taxon>Desulfovibrionales</taxon>
        <taxon>Desulfovibrionaceae</taxon>
        <taxon>Desulfovibrio</taxon>
    </lineage>
</organism>
<accession>A0A1X7CYX6</accession>
<dbReference type="STRING" id="1519643.SAMN06295933_1448"/>
<evidence type="ECO:0000256" key="1">
    <source>
        <dbReference type="SAM" id="Phobius"/>
    </source>
</evidence>
<dbReference type="EMBL" id="FWZU01000002">
    <property type="protein sequence ID" value="SMF05661.1"/>
    <property type="molecule type" value="Genomic_DNA"/>
</dbReference>
<dbReference type="AlphaFoldDB" id="A0A1X7CYX6"/>
<keyword evidence="1" id="KW-0472">Membrane</keyword>
<reference evidence="3" key="1">
    <citation type="submission" date="2017-04" db="EMBL/GenBank/DDBJ databases">
        <authorList>
            <person name="Varghese N."/>
            <person name="Submissions S."/>
        </authorList>
    </citation>
    <scope>NUCLEOTIDE SEQUENCE [LARGE SCALE GENOMIC DNA]</scope>
    <source>
        <strain evidence="3">K3S</strain>
    </source>
</reference>
<keyword evidence="1" id="KW-1133">Transmembrane helix</keyword>
<gene>
    <name evidence="2" type="ORF">SAMN06295933_1448</name>
</gene>
<name>A0A1X7CYX6_9BACT</name>